<dbReference type="AlphaFoldDB" id="A0A7X9FSM4"/>
<proteinExistence type="predicted"/>
<evidence type="ECO:0000313" key="1">
    <source>
        <dbReference type="EMBL" id="NMC63576.1"/>
    </source>
</evidence>
<sequence>MSIILFAPFSSSSAEAGLMYLVGNYLRYLRQDVFQLRCNGIFPVCERDSEHEWKRNIRSCPACIAEQRMLARWGSLESKDLSSFLQPDEIQDTWRTILNVPKEELMEFRYRGVPLFELARGSFRDYFGVDHPVLKSEEQIKDLRQLLLSTWRMAIAVRRLNNRMTPRTALVTGGQDYMSRTYVAHSVGQGIDVVVFQWSASDRAVNLINLRDNRCYSCEFIIEDLRMMRNNPESWSDEPLEQIHSILDFIGIPAKLNLIKAAQ</sequence>
<name>A0A7X9FSM4_9DELT</name>
<organism evidence="1 2">
    <name type="scientific">SAR324 cluster bacterium</name>
    <dbReference type="NCBI Taxonomy" id="2024889"/>
    <lineage>
        <taxon>Bacteria</taxon>
        <taxon>Deltaproteobacteria</taxon>
        <taxon>SAR324 cluster</taxon>
    </lineage>
</organism>
<gene>
    <name evidence="1" type="ORF">GYA55_10475</name>
</gene>
<dbReference type="Proteomes" id="UP000524246">
    <property type="component" value="Unassembled WGS sequence"/>
</dbReference>
<reference evidence="1 2" key="1">
    <citation type="journal article" date="2020" name="Biotechnol. Biofuels">
        <title>New insights from the biogas microbiome by comprehensive genome-resolved metagenomics of nearly 1600 species originating from multiple anaerobic digesters.</title>
        <authorList>
            <person name="Campanaro S."/>
            <person name="Treu L."/>
            <person name="Rodriguez-R L.M."/>
            <person name="Kovalovszki A."/>
            <person name="Ziels R.M."/>
            <person name="Maus I."/>
            <person name="Zhu X."/>
            <person name="Kougias P.G."/>
            <person name="Basile A."/>
            <person name="Luo G."/>
            <person name="Schluter A."/>
            <person name="Konstantinidis K.T."/>
            <person name="Angelidaki I."/>
        </authorList>
    </citation>
    <scope>NUCLEOTIDE SEQUENCE [LARGE SCALE GENOMIC DNA]</scope>
    <source>
        <strain evidence="1">AS27yjCOA_65</strain>
    </source>
</reference>
<comment type="caution">
    <text evidence="1">The sequence shown here is derived from an EMBL/GenBank/DDBJ whole genome shotgun (WGS) entry which is preliminary data.</text>
</comment>
<accession>A0A7X9FSM4</accession>
<dbReference type="EMBL" id="JAAZON010000473">
    <property type="protein sequence ID" value="NMC63576.1"/>
    <property type="molecule type" value="Genomic_DNA"/>
</dbReference>
<evidence type="ECO:0000313" key="2">
    <source>
        <dbReference type="Proteomes" id="UP000524246"/>
    </source>
</evidence>
<protein>
    <submittedName>
        <fullName evidence="1">Uncharacterized protein</fullName>
    </submittedName>
</protein>